<evidence type="ECO:0000313" key="2">
    <source>
        <dbReference type="EMBL" id="GBN30275.1"/>
    </source>
</evidence>
<dbReference type="AlphaFoldDB" id="A0A4Y2MT34"/>
<reference evidence="2 3" key="1">
    <citation type="journal article" date="2019" name="Sci. Rep.">
        <title>Orb-weaving spider Araneus ventricosus genome elucidates the spidroin gene catalogue.</title>
        <authorList>
            <person name="Kono N."/>
            <person name="Nakamura H."/>
            <person name="Ohtoshi R."/>
            <person name="Moran D.A.P."/>
            <person name="Shinohara A."/>
            <person name="Yoshida Y."/>
            <person name="Fujiwara M."/>
            <person name="Mori M."/>
            <person name="Tomita M."/>
            <person name="Arakawa K."/>
        </authorList>
    </citation>
    <scope>NUCLEOTIDE SEQUENCE [LARGE SCALE GENOMIC DNA]</scope>
</reference>
<protein>
    <submittedName>
        <fullName evidence="2">Uncharacterized protein</fullName>
    </submittedName>
</protein>
<sequence length="90" mass="10204">MAISQTRRLPSLQEQHFLSLSPPPSHPKHLSFILERGVRIRTGSPNPNVYGKSESGTRNGFVPFRGFVLFGRTRVLSCLLMIRILEFVPE</sequence>
<name>A0A4Y2MT34_ARAVE</name>
<accession>A0A4Y2MT34</accession>
<proteinExistence type="predicted"/>
<dbReference type="EMBL" id="BGPR01007890">
    <property type="protein sequence ID" value="GBN30275.1"/>
    <property type="molecule type" value="Genomic_DNA"/>
</dbReference>
<evidence type="ECO:0000256" key="1">
    <source>
        <dbReference type="SAM" id="MobiDB-lite"/>
    </source>
</evidence>
<gene>
    <name evidence="2" type="ORF">AVEN_137087_1</name>
</gene>
<dbReference type="Proteomes" id="UP000499080">
    <property type="component" value="Unassembled WGS sequence"/>
</dbReference>
<feature type="region of interest" description="Disordered" evidence="1">
    <location>
        <begin position="1"/>
        <end position="26"/>
    </location>
</feature>
<keyword evidence="3" id="KW-1185">Reference proteome</keyword>
<evidence type="ECO:0000313" key="3">
    <source>
        <dbReference type="Proteomes" id="UP000499080"/>
    </source>
</evidence>
<comment type="caution">
    <text evidence="2">The sequence shown here is derived from an EMBL/GenBank/DDBJ whole genome shotgun (WGS) entry which is preliminary data.</text>
</comment>
<feature type="compositionally biased region" description="Polar residues" evidence="1">
    <location>
        <begin position="1"/>
        <end position="14"/>
    </location>
</feature>
<organism evidence="2 3">
    <name type="scientific">Araneus ventricosus</name>
    <name type="common">Orbweaver spider</name>
    <name type="synonym">Epeira ventricosa</name>
    <dbReference type="NCBI Taxonomy" id="182803"/>
    <lineage>
        <taxon>Eukaryota</taxon>
        <taxon>Metazoa</taxon>
        <taxon>Ecdysozoa</taxon>
        <taxon>Arthropoda</taxon>
        <taxon>Chelicerata</taxon>
        <taxon>Arachnida</taxon>
        <taxon>Araneae</taxon>
        <taxon>Araneomorphae</taxon>
        <taxon>Entelegynae</taxon>
        <taxon>Araneoidea</taxon>
        <taxon>Araneidae</taxon>
        <taxon>Araneus</taxon>
    </lineage>
</organism>